<dbReference type="EMBL" id="CAJNOW010019590">
    <property type="protein sequence ID" value="CAF1673459.1"/>
    <property type="molecule type" value="Genomic_DNA"/>
</dbReference>
<dbReference type="Proteomes" id="UP000663866">
    <property type="component" value="Unassembled WGS sequence"/>
</dbReference>
<keyword evidence="9" id="KW-1185">Reference proteome</keyword>
<dbReference type="EMBL" id="CAJNOV010014865">
    <property type="protein sequence ID" value="CAF1562643.1"/>
    <property type="molecule type" value="Genomic_DNA"/>
</dbReference>
<organism evidence="5 10">
    <name type="scientific">Rotaria magnacalcarata</name>
    <dbReference type="NCBI Taxonomy" id="392030"/>
    <lineage>
        <taxon>Eukaryota</taxon>
        <taxon>Metazoa</taxon>
        <taxon>Spiralia</taxon>
        <taxon>Gnathifera</taxon>
        <taxon>Rotifera</taxon>
        <taxon>Eurotatoria</taxon>
        <taxon>Bdelloidea</taxon>
        <taxon>Philodinida</taxon>
        <taxon>Philodinidae</taxon>
        <taxon>Rotaria</taxon>
    </lineage>
</organism>
<evidence type="ECO:0000256" key="1">
    <source>
        <dbReference type="SAM" id="MobiDB-lite"/>
    </source>
</evidence>
<dbReference type="EMBL" id="CAJNRG010001164">
    <property type="protein sequence ID" value="CAF2028339.1"/>
    <property type="molecule type" value="Genomic_DNA"/>
</dbReference>
<dbReference type="Proteomes" id="UP000663855">
    <property type="component" value="Unassembled WGS sequence"/>
</dbReference>
<feature type="compositionally biased region" description="Basic residues" evidence="1">
    <location>
        <begin position="277"/>
        <end position="289"/>
    </location>
</feature>
<feature type="region of interest" description="Disordered" evidence="1">
    <location>
        <begin position="231"/>
        <end position="320"/>
    </location>
</feature>
<evidence type="ECO:0000313" key="4">
    <source>
        <dbReference type="EMBL" id="CAF2005704.1"/>
    </source>
</evidence>
<feature type="region of interest" description="Disordered" evidence="1">
    <location>
        <begin position="402"/>
        <end position="471"/>
    </location>
</feature>
<evidence type="ECO:0000313" key="3">
    <source>
        <dbReference type="EMBL" id="CAF1673459.1"/>
    </source>
</evidence>
<feature type="region of interest" description="Disordered" evidence="1">
    <location>
        <begin position="1"/>
        <end position="28"/>
    </location>
</feature>
<dbReference type="Proteomes" id="UP000663824">
    <property type="component" value="Unassembled WGS sequence"/>
</dbReference>
<gene>
    <name evidence="2" type="ORF">CJN711_LOCUS31263</name>
    <name evidence="3" type="ORF">KQP761_LOCUS34773</name>
    <name evidence="4" type="ORF">MBJ925_LOCUS8444</name>
    <name evidence="7" type="ORF">OVN521_LOCUS11559</name>
    <name evidence="8" type="ORF">UXM345_LOCUS15140</name>
    <name evidence="6" type="ORF">WKI299_LOCUS12436</name>
    <name evidence="5" type="ORF">XDN619_LOCUS4776</name>
</gene>
<protein>
    <submittedName>
        <fullName evidence="5">Uncharacterized protein</fullName>
    </submittedName>
</protein>
<sequence length="535" mass="63236">MFQHPFYPHQQNQQTFPNNRGPTNHFMPTRPMFFRSSGHTTNQSTHNLNFNRDFERFSMPRHGFTSIPPGRNQFFDFNTLNFEQQQRWRQNTTRTQQQKHRRTPAFHFQDKATSYFMTDPIKTSDNRITIQLTKVHIGPNGDQQRVFVEQEFSNEKELNKFVRNLRQNFEKTFNNRSSDHNRNTDDSNSADTKKPGVVVVEEPDEEPKIYQQQAYNANIESKAAAASLITPPMSPAQDEVPQTQDENHSRTSSPRHRRTKHASPSVSQLSSASTARSNRRRKNKMKYRRQKLDNRDEPKPSRACPMPNSSRQYPVTPTPPRFQQRFFPRDHPFQMKSPFAPPTNLNFQWKYNPNGYLKARSRSFVPTVNDNLAQSAPTAPRFQHMTDPFFQSMHAPKFTRHRPKEFHLPPSPTKFHRSHRRKSNQPTTITENIVYPPNQQQQQPRVQRTKSDSRHFENKQRHRSQSTTNHFQHFSPLQQQPIIHRHFTPFRSPPIIFPTANSTTPMFYPNQRRQFGNIQTQLRLINPFRLSTNRF</sequence>
<accession>A0A816N977</accession>
<dbReference type="AlphaFoldDB" id="A0A816N977"/>
<comment type="caution">
    <text evidence="5">The sequence shown here is derived from an EMBL/GenBank/DDBJ whole genome shotgun (WGS) entry which is preliminary data.</text>
</comment>
<dbReference type="EMBL" id="CAJNRF010004640">
    <property type="protein sequence ID" value="CAF2062653.1"/>
    <property type="molecule type" value="Genomic_DNA"/>
</dbReference>
<dbReference type="Proteomes" id="UP000663887">
    <property type="component" value="Unassembled WGS sequence"/>
</dbReference>
<proteinExistence type="predicted"/>
<dbReference type="Proteomes" id="UP000663842">
    <property type="component" value="Unassembled WGS sequence"/>
</dbReference>
<feature type="compositionally biased region" description="Polar residues" evidence="1">
    <location>
        <begin position="9"/>
        <end position="22"/>
    </location>
</feature>
<feature type="compositionally biased region" description="Basic and acidic residues" evidence="1">
    <location>
        <begin position="449"/>
        <end position="459"/>
    </location>
</feature>
<evidence type="ECO:0000313" key="2">
    <source>
        <dbReference type="EMBL" id="CAF1562643.1"/>
    </source>
</evidence>
<dbReference type="Proteomes" id="UP000663834">
    <property type="component" value="Unassembled WGS sequence"/>
</dbReference>
<dbReference type="EMBL" id="CAJOBG010001547">
    <property type="protein sequence ID" value="CAF3938665.1"/>
    <property type="molecule type" value="Genomic_DNA"/>
</dbReference>
<feature type="compositionally biased region" description="Basic and acidic residues" evidence="1">
    <location>
        <begin position="290"/>
        <end position="300"/>
    </location>
</feature>
<reference evidence="5" key="1">
    <citation type="submission" date="2021-02" db="EMBL/GenBank/DDBJ databases">
        <authorList>
            <person name="Nowell W R."/>
        </authorList>
    </citation>
    <scope>NUCLEOTIDE SEQUENCE</scope>
</reference>
<evidence type="ECO:0000313" key="5">
    <source>
        <dbReference type="EMBL" id="CAF2028339.1"/>
    </source>
</evidence>
<feature type="compositionally biased region" description="Basic residues" evidence="1">
    <location>
        <begin position="414"/>
        <end position="423"/>
    </location>
</feature>
<evidence type="ECO:0000313" key="8">
    <source>
        <dbReference type="EMBL" id="CAF3982712.1"/>
    </source>
</evidence>
<evidence type="ECO:0000313" key="6">
    <source>
        <dbReference type="EMBL" id="CAF2062653.1"/>
    </source>
</evidence>
<evidence type="ECO:0000313" key="7">
    <source>
        <dbReference type="EMBL" id="CAF3938665.1"/>
    </source>
</evidence>
<evidence type="ECO:0000313" key="10">
    <source>
        <dbReference type="Proteomes" id="UP000663887"/>
    </source>
</evidence>
<dbReference type="EMBL" id="CAJNRE010003135">
    <property type="protein sequence ID" value="CAF2005704.1"/>
    <property type="molecule type" value="Genomic_DNA"/>
</dbReference>
<evidence type="ECO:0000313" key="9">
    <source>
        <dbReference type="Proteomes" id="UP000663866"/>
    </source>
</evidence>
<dbReference type="Proteomes" id="UP000663856">
    <property type="component" value="Unassembled WGS sequence"/>
</dbReference>
<feature type="compositionally biased region" description="Low complexity" evidence="1">
    <location>
        <begin position="262"/>
        <end position="276"/>
    </location>
</feature>
<feature type="region of interest" description="Disordered" evidence="1">
    <location>
        <begin position="172"/>
        <end position="197"/>
    </location>
</feature>
<dbReference type="EMBL" id="CAJOBF010001778">
    <property type="protein sequence ID" value="CAF3982712.1"/>
    <property type="molecule type" value="Genomic_DNA"/>
</dbReference>
<name>A0A816N977_9BILA</name>
<dbReference type="OrthoDB" id="10037050at2759"/>